<evidence type="ECO:0000256" key="1">
    <source>
        <dbReference type="RuleBase" id="RU000383"/>
    </source>
</evidence>
<evidence type="ECO:0000313" key="6">
    <source>
        <dbReference type="Proteomes" id="UP000078576"/>
    </source>
</evidence>
<dbReference type="Pfam" id="PF00134">
    <property type="entry name" value="Cyclin_N"/>
    <property type="match status" value="1"/>
</dbReference>
<dbReference type="STRING" id="694573.A0A194UPD3"/>
<dbReference type="GO" id="GO:0016538">
    <property type="term" value="F:cyclin-dependent protein serine/threonine kinase regulator activity"/>
    <property type="evidence" value="ECO:0007669"/>
    <property type="project" value="TreeGrafter"/>
</dbReference>
<dbReference type="GO" id="GO:0000307">
    <property type="term" value="C:cyclin-dependent protein kinase holoenzyme complex"/>
    <property type="evidence" value="ECO:0007669"/>
    <property type="project" value="TreeGrafter"/>
</dbReference>
<dbReference type="GO" id="GO:0005634">
    <property type="term" value="C:nucleus"/>
    <property type="evidence" value="ECO:0007669"/>
    <property type="project" value="TreeGrafter"/>
</dbReference>
<name>A0A194UPD3_CYTMA</name>
<reference evidence="6" key="1">
    <citation type="submission" date="2014-12" db="EMBL/GenBank/DDBJ databases">
        <title>Genome Sequence of Valsa Canker Pathogens Uncovers a Specific Adaption of Colonization on Woody Bark.</title>
        <authorList>
            <person name="Yin Z."/>
            <person name="Liu H."/>
            <person name="Gao X."/>
            <person name="Li Z."/>
            <person name="Song N."/>
            <person name="Ke X."/>
            <person name="Dai Q."/>
            <person name="Wu Y."/>
            <person name="Sun Y."/>
            <person name="Xu J.-R."/>
            <person name="Kang Z.K."/>
            <person name="Wang L."/>
            <person name="Huang L."/>
        </authorList>
    </citation>
    <scope>NUCLEOTIDE SEQUENCE [LARGE SCALE GENOMIC DNA]</scope>
    <source>
        <strain evidence="6">SXYL134</strain>
    </source>
</reference>
<feature type="compositionally biased region" description="Low complexity" evidence="3">
    <location>
        <begin position="304"/>
        <end position="331"/>
    </location>
</feature>
<protein>
    <submittedName>
        <fullName evidence="5">PHO85 cyclin-1</fullName>
    </submittedName>
</protein>
<dbReference type="SMART" id="SM00385">
    <property type="entry name" value="CYCLIN"/>
    <property type="match status" value="1"/>
</dbReference>
<sequence length="427" mass="46883">MASQIRQGSTSSVCPTLSLSELNAVALEHFVYTPVSRNMISYLATAAYNVIQCDPTMMPPPPAATTTTTGPSNANSRLPPTPPKTPPPRAVPAEDVGLPTLEEFITQLVVSSNVQVPTLMSTLVYLNRLKSRLQPMAKGLRCTTHRIFLASLILAAKYLNDSSPKNKHWANYSVMGYNSFGFSRTEVNLMEKQLLSLLDWDLRITEEDLYRELDVFLAPIREDVAVRHERRQRRKAAQAAEEERRRRVEEEEEAAAAAAWIAAQTSIVYATPPSTPGRSSRASPHQQQMRARRQDSPDSLPGLSNSYTSSSRSLGSSHSYASSLASSRGCSGATTPLSSTDGCGDAPYIYDGVLHTGSLYEPPVEIVLEGQQSRMQQQKAPQLTKQKSLLPYEISPEELRDLQDGGSRVKRMKGMLGRVFGSGVAVR</sequence>
<dbReference type="Gene3D" id="1.10.472.10">
    <property type="entry name" value="Cyclin-like"/>
    <property type="match status" value="1"/>
</dbReference>
<keyword evidence="6" id="KW-1185">Reference proteome</keyword>
<dbReference type="InterPro" id="IPR013922">
    <property type="entry name" value="Cyclin_PHO80-like"/>
</dbReference>
<dbReference type="InterPro" id="IPR036915">
    <property type="entry name" value="Cyclin-like_sf"/>
</dbReference>
<feature type="region of interest" description="Disordered" evidence="3">
    <location>
        <begin position="271"/>
        <end position="342"/>
    </location>
</feature>
<dbReference type="OrthoDB" id="10250320at2759"/>
<dbReference type="GO" id="GO:0019901">
    <property type="term" value="F:protein kinase binding"/>
    <property type="evidence" value="ECO:0007669"/>
    <property type="project" value="InterPro"/>
</dbReference>
<keyword evidence="2" id="KW-0175">Coiled coil</keyword>
<feature type="compositionally biased region" description="Pro residues" evidence="3">
    <location>
        <begin position="79"/>
        <end position="90"/>
    </location>
</feature>
<gene>
    <name evidence="5" type="ORF">VP1G_00953</name>
</gene>
<dbReference type="PANTHER" id="PTHR15615:SF10">
    <property type="entry name" value="PHO85 CYCLIN-2-RELATED"/>
    <property type="match status" value="1"/>
</dbReference>
<dbReference type="PANTHER" id="PTHR15615">
    <property type="match status" value="1"/>
</dbReference>
<dbReference type="CDD" id="cd20557">
    <property type="entry name" value="CYCLIN_ScPCL1-like"/>
    <property type="match status" value="1"/>
</dbReference>
<dbReference type="InterPro" id="IPR006671">
    <property type="entry name" value="Cyclin_N"/>
</dbReference>
<feature type="compositionally biased region" description="Polar residues" evidence="3">
    <location>
        <begin position="332"/>
        <end position="341"/>
    </location>
</feature>
<feature type="coiled-coil region" evidence="2">
    <location>
        <begin position="226"/>
        <end position="254"/>
    </location>
</feature>
<keyword evidence="1" id="KW-0195">Cyclin</keyword>
<dbReference type="EMBL" id="KN714669">
    <property type="protein sequence ID" value="KUI53524.1"/>
    <property type="molecule type" value="Genomic_DNA"/>
</dbReference>
<evidence type="ECO:0000259" key="4">
    <source>
        <dbReference type="SMART" id="SM00385"/>
    </source>
</evidence>
<accession>A0A194UPD3</accession>
<proteinExistence type="inferred from homology"/>
<feature type="compositionally biased region" description="Polar residues" evidence="3">
    <location>
        <begin position="276"/>
        <end position="289"/>
    </location>
</feature>
<dbReference type="AlphaFoldDB" id="A0A194UPD3"/>
<dbReference type="Proteomes" id="UP000078576">
    <property type="component" value="Unassembled WGS sequence"/>
</dbReference>
<evidence type="ECO:0000256" key="3">
    <source>
        <dbReference type="SAM" id="MobiDB-lite"/>
    </source>
</evidence>
<feature type="domain" description="Cyclin-like" evidence="4">
    <location>
        <begin position="103"/>
        <end position="196"/>
    </location>
</feature>
<comment type="similarity">
    <text evidence="1">Belongs to the cyclin family.</text>
</comment>
<evidence type="ECO:0000313" key="5">
    <source>
        <dbReference type="EMBL" id="KUI53524.1"/>
    </source>
</evidence>
<dbReference type="SUPFAM" id="SSF47954">
    <property type="entry name" value="Cyclin-like"/>
    <property type="match status" value="1"/>
</dbReference>
<dbReference type="InterPro" id="IPR013763">
    <property type="entry name" value="Cyclin-like_dom"/>
</dbReference>
<organism evidence="5 6">
    <name type="scientific">Cytospora mali</name>
    <name type="common">Apple Valsa canker fungus</name>
    <name type="synonym">Valsa mali</name>
    <dbReference type="NCBI Taxonomy" id="578113"/>
    <lineage>
        <taxon>Eukaryota</taxon>
        <taxon>Fungi</taxon>
        <taxon>Dikarya</taxon>
        <taxon>Ascomycota</taxon>
        <taxon>Pezizomycotina</taxon>
        <taxon>Sordariomycetes</taxon>
        <taxon>Sordariomycetidae</taxon>
        <taxon>Diaporthales</taxon>
        <taxon>Cytosporaceae</taxon>
        <taxon>Cytospora</taxon>
    </lineage>
</organism>
<evidence type="ECO:0000256" key="2">
    <source>
        <dbReference type="SAM" id="Coils"/>
    </source>
</evidence>
<feature type="region of interest" description="Disordered" evidence="3">
    <location>
        <begin position="59"/>
        <end position="90"/>
    </location>
</feature>